<organism evidence="1 2">
    <name type="scientific">Marinobacter manganoxydans MnI7-9</name>
    <dbReference type="NCBI Taxonomy" id="1094979"/>
    <lineage>
        <taxon>Bacteria</taxon>
        <taxon>Pseudomonadati</taxon>
        <taxon>Pseudomonadota</taxon>
        <taxon>Gammaproteobacteria</taxon>
        <taxon>Pseudomonadales</taxon>
        <taxon>Marinobacteraceae</taxon>
        <taxon>Marinobacter</taxon>
    </lineage>
</organism>
<evidence type="ECO:0000313" key="2">
    <source>
        <dbReference type="Proteomes" id="UP000003208"/>
    </source>
</evidence>
<evidence type="ECO:0008006" key="3">
    <source>
        <dbReference type="Google" id="ProtNLM"/>
    </source>
</evidence>
<proteinExistence type="predicted"/>
<protein>
    <recommendedName>
        <fullName evidence="3">Sulfatase-modifying factor enzyme domain-containing protein</fullName>
    </recommendedName>
</protein>
<reference evidence="1 2" key="1">
    <citation type="journal article" date="2012" name="J. Bacteriol.">
        <title>Genome sequence of deep-sea manganese-oxidizing bacterium Marinobacter manganoxydans MnI7-9.</title>
        <authorList>
            <person name="Wang H."/>
            <person name="Li H."/>
            <person name="Shao Z."/>
            <person name="Liao S."/>
            <person name="Johnstone L."/>
            <person name="Rensing C."/>
            <person name="Wang G."/>
        </authorList>
    </citation>
    <scope>NUCLEOTIDE SEQUENCE [LARGE SCALE GENOMIC DNA]</scope>
    <source>
        <strain evidence="1 2">MnI7-9</strain>
    </source>
</reference>
<dbReference type="Proteomes" id="UP000003208">
    <property type="component" value="Unassembled WGS sequence"/>
</dbReference>
<evidence type="ECO:0000313" key="1">
    <source>
        <dbReference type="EMBL" id="EHJ03510.1"/>
    </source>
</evidence>
<name>G6YWW6_9GAMM</name>
<dbReference type="PATRIC" id="fig|1094979.3.peg.3265"/>
<dbReference type="RefSeq" id="WP_008175584.1">
    <property type="nucleotide sequence ID" value="NZ_AGTR01000080.1"/>
</dbReference>
<dbReference type="EMBL" id="AGTR01000080">
    <property type="protein sequence ID" value="EHJ03510.1"/>
    <property type="molecule type" value="Genomic_DNA"/>
</dbReference>
<gene>
    <name evidence="1" type="ORF">KYE_16898</name>
</gene>
<dbReference type="AlphaFoldDB" id="G6YWW6"/>
<keyword evidence="2" id="KW-1185">Reference proteome</keyword>
<sequence>MGSPDAYRSAAFEHQIYDPFLKRSDVPAQMNEAYHFLRWYYFEFSGWREQAEHLAEQDYYAGGGSLADYPGELEILRASLLKRKLYHPPSARSEVKKDCPLAFNIVQLDGKRLYVSNLVPISELAKFSNQRSDYFSARERLENAFKMDRLVSMNVDQLEAPATVTWFDACAYAKYFEDVYQLPVRLLKIAEYLELRSPTSGRVPRGLAGAPDSRSNELLEFFDESSGRNYGAHPPYMNETSFQNLQCRFRNQPELVSNQQGLHFVNSDNFAEWLYENPNGKMAAAVRSKSLVSIYGSDSLNRDLVPASSTGKAKHIKIGFRLCFEADH</sequence>
<accession>G6YWW6</accession>